<feature type="signal peptide" evidence="1">
    <location>
        <begin position="1"/>
        <end position="24"/>
    </location>
</feature>
<reference evidence="2 3" key="1">
    <citation type="submission" date="2019-03" db="EMBL/GenBank/DDBJ databases">
        <title>Genomic Encyclopedia of Type Strains, Phase IV (KMG-IV): sequencing the most valuable type-strain genomes for metagenomic binning, comparative biology and taxonomic classification.</title>
        <authorList>
            <person name="Goeker M."/>
        </authorList>
    </citation>
    <scope>NUCLEOTIDE SEQUENCE [LARGE SCALE GENOMIC DNA]</scope>
    <source>
        <strain evidence="2 3">DSM 25964</strain>
    </source>
</reference>
<dbReference type="EMBL" id="SORI01000017">
    <property type="protein sequence ID" value="TDY56739.1"/>
    <property type="molecule type" value="Genomic_DNA"/>
</dbReference>
<evidence type="ECO:0000256" key="1">
    <source>
        <dbReference type="SAM" id="SignalP"/>
    </source>
</evidence>
<evidence type="ECO:0000313" key="3">
    <source>
        <dbReference type="Proteomes" id="UP000295066"/>
    </source>
</evidence>
<keyword evidence="1" id="KW-0732">Signal</keyword>
<feature type="chain" id="PRO_5020667680" description="MORN repeat protein" evidence="1">
    <location>
        <begin position="25"/>
        <end position="165"/>
    </location>
</feature>
<gene>
    <name evidence="2" type="ORF">C8D99_11742</name>
</gene>
<dbReference type="OrthoDB" id="9880452at2"/>
<organism evidence="2 3">
    <name type="scientific">Aminivibrio pyruvatiphilus</name>
    <dbReference type="NCBI Taxonomy" id="1005740"/>
    <lineage>
        <taxon>Bacteria</taxon>
        <taxon>Thermotogati</taxon>
        <taxon>Synergistota</taxon>
        <taxon>Synergistia</taxon>
        <taxon>Synergistales</taxon>
        <taxon>Aminobacteriaceae</taxon>
        <taxon>Aminivibrio</taxon>
    </lineage>
</organism>
<proteinExistence type="predicted"/>
<dbReference type="RefSeq" id="WP_133958429.1">
    <property type="nucleotide sequence ID" value="NZ_SORI01000017.1"/>
</dbReference>
<comment type="caution">
    <text evidence="2">The sequence shown here is derived from an EMBL/GenBank/DDBJ whole genome shotgun (WGS) entry which is preliminary data.</text>
</comment>
<name>A0A4R8M206_9BACT</name>
<evidence type="ECO:0000313" key="2">
    <source>
        <dbReference type="EMBL" id="TDY56739.1"/>
    </source>
</evidence>
<sequence>MKKQSRLITLFVLALLALVLSVSAAFASAAPQPVNFGQDANKMQWYLVNYGKNDDGHFACTRKYYTNPEEKKKTIDLIVEKFAIDQETASGLYFTEYGYVYSADGKDFAVTYVNHYDMVGNVIKSTEYDAAGREFIKMSKEMIPFKAHPYATGKLPAKKPAPKKK</sequence>
<protein>
    <recommendedName>
        <fullName evidence="4">MORN repeat protein</fullName>
    </recommendedName>
</protein>
<keyword evidence="3" id="KW-1185">Reference proteome</keyword>
<dbReference type="AlphaFoldDB" id="A0A4R8M206"/>
<accession>A0A4R8M206</accession>
<evidence type="ECO:0008006" key="4">
    <source>
        <dbReference type="Google" id="ProtNLM"/>
    </source>
</evidence>
<dbReference type="Proteomes" id="UP000295066">
    <property type="component" value="Unassembled WGS sequence"/>
</dbReference>